<dbReference type="SFLD" id="SFLDG01016">
    <property type="entry name" value="Prenyltransferase_Like_2"/>
    <property type="match status" value="1"/>
</dbReference>
<dbReference type="NCBIfam" id="TIGR01507">
    <property type="entry name" value="hopene_cyclase"/>
    <property type="match status" value="1"/>
</dbReference>
<dbReference type="InterPro" id="IPR032697">
    <property type="entry name" value="SQ_cyclase_N"/>
</dbReference>
<dbReference type="SUPFAM" id="SSF48239">
    <property type="entry name" value="Terpenoid cyclases/Protein prenyltransferases"/>
    <property type="match status" value="2"/>
</dbReference>
<dbReference type="GO" id="GO:0051007">
    <property type="term" value="F:squalene-hopene cyclase activity"/>
    <property type="evidence" value="ECO:0007669"/>
    <property type="project" value="UniProtKB-EC"/>
</dbReference>
<dbReference type="RefSeq" id="WP_425344725.1">
    <property type="nucleotide sequence ID" value="NZ_JBGUBD010000003.1"/>
</dbReference>
<proteinExistence type="inferred from homology"/>
<evidence type="ECO:0000259" key="6">
    <source>
        <dbReference type="Pfam" id="PF13243"/>
    </source>
</evidence>
<comment type="similarity">
    <text evidence="2">Belongs to the terpene cyclase/mutase family.</text>
</comment>
<keyword evidence="9" id="KW-1185">Reference proteome</keyword>
<gene>
    <name evidence="8" type="primary">shc</name>
    <name evidence="8" type="ORF">ACERK3_05770</name>
</gene>
<reference evidence="8 9" key="1">
    <citation type="submission" date="2024-08" db="EMBL/GenBank/DDBJ databases">
        <title>Whole-genome sequencing of halo(alkali)philic microorganisms from hypersaline lakes.</title>
        <authorList>
            <person name="Sorokin D.Y."/>
            <person name="Merkel A.Y."/>
            <person name="Messina E."/>
            <person name="Yakimov M."/>
        </authorList>
    </citation>
    <scope>NUCLEOTIDE SEQUENCE [LARGE SCALE GENOMIC DNA]</scope>
    <source>
        <strain evidence="8 9">AB-hyl4</strain>
    </source>
</reference>
<dbReference type="InterPro" id="IPR018333">
    <property type="entry name" value="Squalene_cyclase"/>
</dbReference>
<evidence type="ECO:0000256" key="3">
    <source>
        <dbReference type="ARBA" id="ARBA00022737"/>
    </source>
</evidence>
<dbReference type="PANTHER" id="PTHR11764">
    <property type="entry name" value="TERPENE CYCLASE/MUTASE FAMILY MEMBER"/>
    <property type="match status" value="1"/>
</dbReference>
<organism evidence="8 9">
    <name type="scientific">Natronomicrosphaera hydrolytica</name>
    <dbReference type="NCBI Taxonomy" id="3242702"/>
    <lineage>
        <taxon>Bacteria</taxon>
        <taxon>Pseudomonadati</taxon>
        <taxon>Planctomycetota</taxon>
        <taxon>Phycisphaerae</taxon>
        <taxon>Phycisphaerales</taxon>
        <taxon>Phycisphaeraceae</taxon>
        <taxon>Natronomicrosphaera</taxon>
    </lineage>
</organism>
<name>A0ABV4U2I3_9BACT</name>
<dbReference type="Pfam" id="PF13249">
    <property type="entry name" value="SQHop_cyclase_N"/>
    <property type="match status" value="1"/>
</dbReference>
<dbReference type="InterPro" id="IPR006400">
    <property type="entry name" value="Hopene-cyclase"/>
</dbReference>
<evidence type="ECO:0000313" key="8">
    <source>
        <dbReference type="EMBL" id="MFA9477800.1"/>
    </source>
</evidence>
<evidence type="ECO:0000259" key="7">
    <source>
        <dbReference type="Pfam" id="PF13249"/>
    </source>
</evidence>
<sequence>MIKDDITTNGQYATAEASGDRGGLTAVSSLTESAQATLTRAVDWMFAQQHDDGHWCAELEGDSILQSEYILYKWILGHEDDDRIPKIAAYLRRQQQADGTWAQYPRPGGPSPMDISATVKGYFVLKLMGDDPDAEHMRKAREAILAAGGAERVNSFTKFYLACLGQIEWSAQPSIPPEIVFLPKWFYFHIDKLASWTRTMILPLSIVTTYRPTRRLESDKSINELYVNPKNRRRTVITQDRPHPFWSRFFLGVDRGLKVVHKLGLTPWRKRAIKWIEDWLQRHLMKSDGIGAIFPPMVYIQVAFRCLGYPDDHPILVKARKDLDDFMIHDTETDEIRIQPCFSPVWDTGIASFALTEAGLDRDHPGMARAAKWLVSKECRFEGDWKANVTQDVEPAGWFFEYNNYFYPDVDDTAMVSMALKRIGTEDGIEAGKRGVAWNLVMQNDDGGWAAFDRGAQNRPILDQVPFADHNAMQDPSCPDITGRVFESLGWHGYTAKDAIVQRGIEHIRAHQQYDGCWFGRWGVNYIYGTFEVLCGLHSIHTDMSQDWIQKGGQWLRDHQNEDGSFGESPDTYEDPSLRGQGPPTASQTAWGVMGMMAVYGHEDEAVQRGIRWLCETQIEEGTWDEPWFTGTGFPRVFYLRYHYYRHYFPLMAIGRWLRLRGELPELTA</sequence>
<protein>
    <submittedName>
        <fullName evidence="8">Squalene--hopene cyclase</fullName>
        <ecNumber evidence="8">5.4.99.17</ecNumber>
    </submittedName>
</protein>
<keyword evidence="3" id="KW-0677">Repeat</keyword>
<evidence type="ECO:0000256" key="4">
    <source>
        <dbReference type="ARBA" id="ARBA00023235"/>
    </source>
</evidence>
<feature type="domain" description="Squalene cyclase C-terminal" evidence="6">
    <location>
        <begin position="343"/>
        <end position="657"/>
    </location>
</feature>
<evidence type="ECO:0000256" key="2">
    <source>
        <dbReference type="ARBA" id="ARBA00009755"/>
    </source>
</evidence>
<feature type="region of interest" description="Disordered" evidence="5">
    <location>
        <begin position="559"/>
        <end position="584"/>
    </location>
</feature>
<comment type="caution">
    <text evidence="8">The sequence shown here is derived from an EMBL/GenBank/DDBJ whole genome shotgun (WGS) entry which is preliminary data.</text>
</comment>
<dbReference type="PANTHER" id="PTHR11764:SF20">
    <property type="entry name" value="LANOSTEROL SYNTHASE"/>
    <property type="match status" value="1"/>
</dbReference>
<comment type="pathway">
    <text evidence="1">Secondary metabolite biosynthesis; hopanoid biosynthesis.</text>
</comment>
<dbReference type="InterPro" id="IPR008930">
    <property type="entry name" value="Terpenoid_cyclase/PrenylTrfase"/>
</dbReference>
<evidence type="ECO:0000313" key="9">
    <source>
        <dbReference type="Proteomes" id="UP001575105"/>
    </source>
</evidence>
<evidence type="ECO:0000256" key="5">
    <source>
        <dbReference type="SAM" id="MobiDB-lite"/>
    </source>
</evidence>
<dbReference type="EC" id="5.4.99.17" evidence="8"/>
<dbReference type="EMBL" id="JBGUBD010000003">
    <property type="protein sequence ID" value="MFA9477800.1"/>
    <property type="molecule type" value="Genomic_DNA"/>
</dbReference>
<dbReference type="Proteomes" id="UP001575105">
    <property type="component" value="Unassembled WGS sequence"/>
</dbReference>
<evidence type="ECO:0000256" key="1">
    <source>
        <dbReference type="ARBA" id="ARBA00004999"/>
    </source>
</evidence>
<feature type="region of interest" description="Disordered" evidence="5">
    <location>
        <begin position="1"/>
        <end position="23"/>
    </location>
</feature>
<dbReference type="Pfam" id="PF13243">
    <property type="entry name" value="SQHop_cyclase_C"/>
    <property type="match status" value="1"/>
</dbReference>
<keyword evidence="4 8" id="KW-0413">Isomerase</keyword>
<dbReference type="InterPro" id="IPR032696">
    <property type="entry name" value="SQ_cyclase_C"/>
</dbReference>
<dbReference type="NCBIfam" id="TIGR01787">
    <property type="entry name" value="squalene_cyclas"/>
    <property type="match status" value="1"/>
</dbReference>
<feature type="domain" description="Squalene cyclase N-terminal" evidence="7">
    <location>
        <begin position="39"/>
        <end position="331"/>
    </location>
</feature>
<accession>A0ABV4U2I3</accession>
<dbReference type="Gene3D" id="1.50.10.20">
    <property type="match status" value="2"/>
</dbReference>